<accession>A0ABD5VM47</accession>
<sequence length="82" mass="9161">MPEERTESISVELPKHVVKAVESRLPYTQYESVDEYVAVAIEALLREVNDPTEEAPDDTPAAEDVDVDAEALEERLNSLGYL</sequence>
<evidence type="ECO:0000313" key="1">
    <source>
        <dbReference type="EMBL" id="MFC6954549.1"/>
    </source>
</evidence>
<name>A0ABD5VM47_9EURY</name>
<evidence type="ECO:0000313" key="2">
    <source>
        <dbReference type="Proteomes" id="UP001596395"/>
    </source>
</evidence>
<organism evidence="1 2">
    <name type="scientific">Halorubellus litoreus</name>
    <dbReference type="NCBI Taxonomy" id="755308"/>
    <lineage>
        <taxon>Archaea</taxon>
        <taxon>Methanobacteriati</taxon>
        <taxon>Methanobacteriota</taxon>
        <taxon>Stenosarchaea group</taxon>
        <taxon>Halobacteria</taxon>
        <taxon>Halobacteriales</taxon>
        <taxon>Halorubellaceae</taxon>
        <taxon>Halorubellus</taxon>
    </lineage>
</organism>
<dbReference type="AlphaFoldDB" id="A0ABD5VM47"/>
<dbReference type="EMBL" id="JBHSXN010000003">
    <property type="protein sequence ID" value="MFC6954549.1"/>
    <property type="molecule type" value="Genomic_DNA"/>
</dbReference>
<dbReference type="Proteomes" id="UP001596395">
    <property type="component" value="Unassembled WGS sequence"/>
</dbReference>
<protein>
    <recommendedName>
        <fullName evidence="3">CopG family transcriptional regulator</fullName>
    </recommendedName>
</protein>
<reference evidence="1 2" key="1">
    <citation type="journal article" date="2019" name="Int. J. Syst. Evol. Microbiol.">
        <title>The Global Catalogue of Microorganisms (GCM) 10K type strain sequencing project: providing services to taxonomists for standard genome sequencing and annotation.</title>
        <authorList>
            <consortium name="The Broad Institute Genomics Platform"/>
            <consortium name="The Broad Institute Genome Sequencing Center for Infectious Disease"/>
            <person name="Wu L."/>
            <person name="Ma J."/>
        </authorList>
    </citation>
    <scope>NUCLEOTIDE SEQUENCE [LARGE SCALE GENOMIC DNA]</scope>
    <source>
        <strain evidence="1 2">GX26</strain>
    </source>
</reference>
<keyword evidence="2" id="KW-1185">Reference proteome</keyword>
<comment type="caution">
    <text evidence="1">The sequence shown here is derived from an EMBL/GenBank/DDBJ whole genome shotgun (WGS) entry which is preliminary data.</text>
</comment>
<gene>
    <name evidence="1" type="ORF">ACFQGB_16920</name>
</gene>
<dbReference type="RefSeq" id="WP_336351493.1">
    <property type="nucleotide sequence ID" value="NZ_JAZAQL010000003.1"/>
</dbReference>
<evidence type="ECO:0008006" key="3">
    <source>
        <dbReference type="Google" id="ProtNLM"/>
    </source>
</evidence>
<proteinExistence type="predicted"/>